<keyword evidence="2" id="KW-1185">Reference proteome</keyword>
<dbReference type="AlphaFoldDB" id="A0A498IAY7"/>
<proteinExistence type="predicted"/>
<evidence type="ECO:0000313" key="2">
    <source>
        <dbReference type="Proteomes" id="UP000290289"/>
    </source>
</evidence>
<accession>A0A498IAY7</accession>
<organism evidence="1 2">
    <name type="scientific">Malus domestica</name>
    <name type="common">Apple</name>
    <name type="synonym">Pyrus malus</name>
    <dbReference type="NCBI Taxonomy" id="3750"/>
    <lineage>
        <taxon>Eukaryota</taxon>
        <taxon>Viridiplantae</taxon>
        <taxon>Streptophyta</taxon>
        <taxon>Embryophyta</taxon>
        <taxon>Tracheophyta</taxon>
        <taxon>Spermatophyta</taxon>
        <taxon>Magnoliopsida</taxon>
        <taxon>eudicotyledons</taxon>
        <taxon>Gunneridae</taxon>
        <taxon>Pentapetalae</taxon>
        <taxon>rosids</taxon>
        <taxon>fabids</taxon>
        <taxon>Rosales</taxon>
        <taxon>Rosaceae</taxon>
        <taxon>Amygdaloideae</taxon>
        <taxon>Maleae</taxon>
        <taxon>Malus</taxon>
    </lineage>
</organism>
<name>A0A498IAY7_MALDO</name>
<dbReference type="Proteomes" id="UP000290289">
    <property type="component" value="Chromosome 13"/>
</dbReference>
<protein>
    <submittedName>
        <fullName evidence="1">Uncharacterized protein</fullName>
    </submittedName>
</protein>
<gene>
    <name evidence="1" type="ORF">DVH24_002239</name>
</gene>
<evidence type="ECO:0000313" key="1">
    <source>
        <dbReference type="EMBL" id="RXH78721.1"/>
    </source>
</evidence>
<sequence length="78" mass="8688">MLVLIDNILFHKGARNHRVKPIPRLKSQEEVLKIATSKRAEAEAIRCAAAIVAGEDRRLLPSLPNIDPIFPPIMEHTG</sequence>
<dbReference type="EMBL" id="RDQH01000339">
    <property type="protein sequence ID" value="RXH78721.1"/>
    <property type="molecule type" value="Genomic_DNA"/>
</dbReference>
<comment type="caution">
    <text evidence="1">The sequence shown here is derived from an EMBL/GenBank/DDBJ whole genome shotgun (WGS) entry which is preliminary data.</text>
</comment>
<reference evidence="1 2" key="1">
    <citation type="submission" date="2018-10" db="EMBL/GenBank/DDBJ databases">
        <title>A high-quality apple genome assembly.</title>
        <authorList>
            <person name="Hu J."/>
        </authorList>
    </citation>
    <scope>NUCLEOTIDE SEQUENCE [LARGE SCALE GENOMIC DNA]</scope>
    <source>
        <strain evidence="2">cv. HFTH1</strain>
        <tissue evidence="1">Young leaf</tissue>
    </source>
</reference>